<protein>
    <recommendedName>
        <fullName evidence="4">MYM-type domain-containing protein</fullName>
    </recommendedName>
</protein>
<organism evidence="2 3">
    <name type="scientific">Apatococcus lobatus</name>
    <dbReference type="NCBI Taxonomy" id="904363"/>
    <lineage>
        <taxon>Eukaryota</taxon>
        <taxon>Viridiplantae</taxon>
        <taxon>Chlorophyta</taxon>
        <taxon>core chlorophytes</taxon>
        <taxon>Trebouxiophyceae</taxon>
        <taxon>Chlorellales</taxon>
        <taxon>Chlorellaceae</taxon>
        <taxon>Apatococcus</taxon>
    </lineage>
</organism>
<dbReference type="AlphaFoldDB" id="A0AAW1R086"/>
<dbReference type="EMBL" id="JALJOS010000019">
    <property type="protein sequence ID" value="KAK9827172.1"/>
    <property type="molecule type" value="Genomic_DNA"/>
</dbReference>
<keyword evidence="3" id="KW-1185">Reference proteome</keyword>
<gene>
    <name evidence="2" type="ORF">WJX74_009219</name>
</gene>
<comment type="caution">
    <text evidence="2">The sequence shown here is derived from an EMBL/GenBank/DDBJ whole genome shotgun (WGS) entry which is preliminary data.</text>
</comment>
<dbReference type="Proteomes" id="UP001438707">
    <property type="component" value="Unassembled WGS sequence"/>
</dbReference>
<evidence type="ECO:0000313" key="2">
    <source>
        <dbReference type="EMBL" id="KAK9827172.1"/>
    </source>
</evidence>
<reference evidence="2 3" key="1">
    <citation type="journal article" date="2024" name="Nat. Commun.">
        <title>Phylogenomics reveals the evolutionary origins of lichenization in chlorophyte algae.</title>
        <authorList>
            <person name="Puginier C."/>
            <person name="Libourel C."/>
            <person name="Otte J."/>
            <person name="Skaloud P."/>
            <person name="Haon M."/>
            <person name="Grisel S."/>
            <person name="Petersen M."/>
            <person name="Berrin J.G."/>
            <person name="Delaux P.M."/>
            <person name="Dal Grande F."/>
            <person name="Keller J."/>
        </authorList>
    </citation>
    <scope>NUCLEOTIDE SEQUENCE [LARGE SCALE GENOMIC DNA]</scope>
    <source>
        <strain evidence="2 3">SAG 2145</strain>
    </source>
</reference>
<evidence type="ECO:0000313" key="3">
    <source>
        <dbReference type="Proteomes" id="UP001438707"/>
    </source>
</evidence>
<evidence type="ECO:0000256" key="1">
    <source>
        <dbReference type="SAM" id="MobiDB-lite"/>
    </source>
</evidence>
<accession>A0AAW1R086</accession>
<feature type="compositionally biased region" description="Polar residues" evidence="1">
    <location>
        <begin position="193"/>
        <end position="204"/>
    </location>
</feature>
<sequence length="224" mass="25435">MPAWGDPSFIIHKVVPTCQQVVPRGSHWPERTDLACLWCEETFDWAPVGAPVHHNARKDEFVLRWNFCSFNCCKAWMLDKRMPQVSNVFWLAMRLYGSNTQHHQRLEGIQPAPCKEALKKYGGWMTVEEFRANRQLIRPATAHGINVRWDPVQLSMSTAAEMAMQSRSSRQLPCVQQPVLPRAGPPPTPSRPNTLDTFLKSGSKSKLAARAPQPAKRPRSSKLI</sequence>
<feature type="region of interest" description="Disordered" evidence="1">
    <location>
        <begin position="165"/>
        <end position="224"/>
    </location>
</feature>
<proteinExistence type="predicted"/>
<evidence type="ECO:0008006" key="4">
    <source>
        <dbReference type="Google" id="ProtNLM"/>
    </source>
</evidence>
<name>A0AAW1R086_9CHLO</name>